<dbReference type="PRINTS" id="PR00702">
    <property type="entry name" value="ACRIFLAVINRP"/>
</dbReference>
<dbReference type="SUPFAM" id="SSF82693">
    <property type="entry name" value="Multidrug efflux transporter AcrB pore domain, PN1, PN2, PC1 and PC2 subdomains"/>
    <property type="match status" value="3"/>
</dbReference>
<dbReference type="GO" id="GO:0005886">
    <property type="term" value="C:plasma membrane"/>
    <property type="evidence" value="ECO:0007669"/>
    <property type="project" value="TreeGrafter"/>
</dbReference>
<feature type="transmembrane region" description="Helical" evidence="1">
    <location>
        <begin position="596"/>
        <end position="618"/>
    </location>
</feature>
<feature type="transmembrane region" description="Helical" evidence="1">
    <location>
        <begin position="1025"/>
        <end position="1044"/>
    </location>
</feature>
<evidence type="ECO:0000313" key="3">
    <source>
        <dbReference type="Proteomes" id="UP000324646"/>
    </source>
</evidence>
<keyword evidence="1" id="KW-0472">Membrane</keyword>
<dbReference type="SUPFAM" id="SSF82714">
    <property type="entry name" value="Multidrug efflux transporter AcrB TolC docking domain, DN and DC subdomains"/>
    <property type="match status" value="2"/>
</dbReference>
<accession>A0A5C0SC23</accession>
<gene>
    <name evidence="2" type="ORF">FQB35_01985</name>
</gene>
<dbReference type="AlphaFoldDB" id="A0A5C0SC23"/>
<name>A0A5C0SC23_CRATE</name>
<feature type="transmembrane region" description="Helical" evidence="1">
    <location>
        <begin position="404"/>
        <end position="425"/>
    </location>
</feature>
<dbReference type="InterPro" id="IPR001036">
    <property type="entry name" value="Acrflvin-R"/>
</dbReference>
<feature type="transmembrane region" description="Helical" evidence="1">
    <location>
        <begin position="927"/>
        <end position="946"/>
    </location>
</feature>
<dbReference type="Gene3D" id="3.30.70.1430">
    <property type="entry name" value="Multidrug efflux transporter AcrB pore domain"/>
    <property type="match status" value="2"/>
</dbReference>
<keyword evidence="1" id="KW-1133">Transmembrane helix</keyword>
<feature type="transmembrane region" description="Helical" evidence="1">
    <location>
        <begin position="21"/>
        <end position="39"/>
    </location>
</feature>
<reference evidence="2 3" key="1">
    <citation type="submission" date="2019-07" db="EMBL/GenBank/DDBJ databases">
        <title>Complete genome of Crassaminicella thermophila SY095.</title>
        <authorList>
            <person name="Li X."/>
        </authorList>
    </citation>
    <scope>NUCLEOTIDE SEQUENCE [LARGE SCALE GENOMIC DNA]</scope>
    <source>
        <strain evidence="2 3">SY095</strain>
    </source>
</reference>
<feature type="transmembrane region" description="Helical" evidence="1">
    <location>
        <begin position="979"/>
        <end position="1004"/>
    </location>
</feature>
<feature type="transmembrane region" description="Helical" evidence="1">
    <location>
        <begin position="446"/>
        <end position="466"/>
    </location>
</feature>
<feature type="transmembrane region" description="Helical" evidence="1">
    <location>
        <begin position="1050"/>
        <end position="1078"/>
    </location>
</feature>
<dbReference type="InterPro" id="IPR027463">
    <property type="entry name" value="AcrB_DN_DC_subdom"/>
</dbReference>
<keyword evidence="1" id="KW-0812">Transmembrane</keyword>
<organism evidence="2 3">
    <name type="scientific">Crassaminicella thermophila</name>
    <dbReference type="NCBI Taxonomy" id="2599308"/>
    <lineage>
        <taxon>Bacteria</taxon>
        <taxon>Bacillati</taxon>
        <taxon>Bacillota</taxon>
        <taxon>Clostridia</taxon>
        <taxon>Eubacteriales</taxon>
        <taxon>Clostridiaceae</taxon>
        <taxon>Crassaminicella</taxon>
    </lineage>
</organism>
<feature type="transmembrane region" description="Helical" evidence="1">
    <location>
        <begin position="375"/>
        <end position="392"/>
    </location>
</feature>
<proteinExistence type="predicted"/>
<dbReference type="Proteomes" id="UP000324646">
    <property type="component" value="Chromosome"/>
</dbReference>
<dbReference type="Gene3D" id="1.20.1640.10">
    <property type="entry name" value="Multidrug efflux transporter AcrB transmembrane domain"/>
    <property type="match status" value="2"/>
</dbReference>
<dbReference type="Gene3D" id="3.30.2090.10">
    <property type="entry name" value="Multidrug efflux transporter AcrB TolC docking domain, DN and DC subdomains"/>
    <property type="match status" value="2"/>
</dbReference>
<feature type="transmembrane region" description="Helical" evidence="1">
    <location>
        <begin position="350"/>
        <end position="368"/>
    </location>
</feature>
<feature type="transmembrane region" description="Helical" evidence="1">
    <location>
        <begin position="545"/>
        <end position="562"/>
    </location>
</feature>
<dbReference type="EMBL" id="CP042243">
    <property type="protein sequence ID" value="QEK11236.1"/>
    <property type="molecule type" value="Genomic_DNA"/>
</dbReference>
<feature type="transmembrane region" description="Helical" evidence="1">
    <location>
        <begin position="953"/>
        <end position="973"/>
    </location>
</feature>
<dbReference type="GO" id="GO:0042910">
    <property type="term" value="F:xenobiotic transmembrane transporter activity"/>
    <property type="evidence" value="ECO:0007669"/>
    <property type="project" value="TreeGrafter"/>
</dbReference>
<keyword evidence="3" id="KW-1185">Reference proteome</keyword>
<dbReference type="SUPFAM" id="SSF82866">
    <property type="entry name" value="Multidrug efflux transporter AcrB transmembrane domain"/>
    <property type="match status" value="2"/>
</dbReference>
<dbReference type="Pfam" id="PF00873">
    <property type="entry name" value="ACR_tran"/>
    <property type="match status" value="1"/>
</dbReference>
<evidence type="ECO:0000256" key="1">
    <source>
        <dbReference type="SAM" id="Phobius"/>
    </source>
</evidence>
<feature type="transmembrane region" description="Helical" evidence="1">
    <location>
        <begin position="478"/>
        <end position="500"/>
    </location>
</feature>
<protein>
    <submittedName>
        <fullName evidence="2">Efflux RND transporter permease subunit</fullName>
    </submittedName>
</protein>
<dbReference type="RefSeq" id="WP_148808309.1">
    <property type="nucleotide sequence ID" value="NZ_CP042243.1"/>
</dbReference>
<dbReference type="OrthoDB" id="9757876at2"/>
<dbReference type="KEGG" id="crs:FQB35_01985"/>
<dbReference type="PANTHER" id="PTHR32063:SF0">
    <property type="entry name" value="SWARMING MOTILITY PROTEIN SWRC"/>
    <property type="match status" value="1"/>
</dbReference>
<sequence>MNKDPKNILGRISEFFIGNFRVVYLIIIAIFLLGFQAYITLPREEMPEITLPFATITTTYTGAAPQEIESLITDKIEAKLKNVDDVKSIISTSSNGISSITVEFEIGTDINDKVNDIRNEISEIENDLPKDSDMPIVKGFRTSDKSIMTLNISGDYDLTILKDIAENIQDEIEKIEGISEVTRTGGGDREIHIYIDSTKLATYNITIDQIRNAIANSNITVPGGDIELDGVQFNVRIIGEFTNIQEIENTIISLQNGMPIYLKDIAKVEDSYEKITSYSERYEKGISKDKTFTRTIALSITRENNADIVGLSNQIKELLKSSKGSLYPEDIEVAISGDIAVEVEDKLNDVMGNALSGLFVVILVLFLFIGFRESVIVAFVIPLTLLTSFVLFKYNGMTFNTLSMLALILALGMLVDNAIVIMENIDRIRDEGLDVVNASKVATNQVAPAVFASTLTTMAAFYPMALTSGIMGEFLKTIPITIMFAIGTSFVVSIVVTPVLCSRFLSKHKKKIRENKGKVELYKKIISIVFVFVISLFAFLEDGKIGLMSWVCATLFSGAMYIKQFKVSNGVHETSKIVQKYTNMMDKILKSKTKRIGVVILGLSLFFVSLLSIPLGFLKIELMPITDSKSFTIDVELPSGYLLADTGEIVREIEEILLKYPEIDTIVSKVGSEGLRRSSIKAINKAEISIDLVDEKERERSSNEIVNRLRKDLKKIAGAKITIKEERKGPSSGKPISIQLKGENLETLTKVANDFEKILKEIDGITEISNSIGDGPLELQFFVNKERASILGLDVKGISSEIRKAIQGIKISTFKENQDEIDIVVRTNEKQIQTINDLQKIYFTSNKGEKISFSQVVSLVQTKGFTAIEHDDLKRIMKVEANITRGSNATEVVREFQSKIKNYPMPNDVEVTYGGEKKDIQESFTDMFINMSIAILLVFIILAVQFNSLSQPMVILFSVPLATIGALIGLIITGNNFGMYAFMGIVSLVGIAVNDAIVLVDYTNYLRKQEYELMNAIKEAGRTRLAPVFATSITTIGGILPLALKELDYAQLGFALIFGLIASTVLTLIFIPILYSLVEEFKVKIRKKIPIFVDNRF</sequence>
<feature type="transmembrane region" description="Helical" evidence="1">
    <location>
        <begin position="521"/>
        <end position="539"/>
    </location>
</feature>
<evidence type="ECO:0000313" key="2">
    <source>
        <dbReference type="EMBL" id="QEK11236.1"/>
    </source>
</evidence>
<dbReference type="PANTHER" id="PTHR32063">
    <property type="match status" value="1"/>
</dbReference>